<reference evidence="1 2" key="1">
    <citation type="submission" date="2022-03" db="EMBL/GenBank/DDBJ databases">
        <authorList>
            <person name="Macdonald S."/>
            <person name="Ahmed S."/>
            <person name="Newling K."/>
        </authorList>
    </citation>
    <scope>NUCLEOTIDE SEQUENCE [LARGE SCALE GENOMIC DNA]</scope>
</reference>
<dbReference type="InterPro" id="IPR007750">
    <property type="entry name" value="DUF674"/>
</dbReference>
<dbReference type="EMBL" id="CAKOAT010054044">
    <property type="protein sequence ID" value="CAH8300480.1"/>
    <property type="molecule type" value="Genomic_DNA"/>
</dbReference>
<keyword evidence="2" id="KW-1185">Reference proteome</keyword>
<protein>
    <submittedName>
        <fullName evidence="1">Uncharacterized protein</fullName>
    </submittedName>
</protein>
<dbReference type="AlphaFoldDB" id="A0ABC8IVR0"/>
<comment type="caution">
    <text evidence="1">The sequence shown here is derived from an EMBL/GenBank/DDBJ whole genome shotgun (WGS) entry which is preliminary data.</text>
</comment>
<evidence type="ECO:0000313" key="2">
    <source>
        <dbReference type="Proteomes" id="UP001642260"/>
    </source>
</evidence>
<evidence type="ECO:0000313" key="1">
    <source>
        <dbReference type="EMBL" id="CAH8300480.1"/>
    </source>
</evidence>
<proteinExistence type="predicted"/>
<dbReference type="Pfam" id="PF05056">
    <property type="entry name" value="DUF674"/>
    <property type="match status" value="1"/>
</dbReference>
<dbReference type="Proteomes" id="UP001642260">
    <property type="component" value="Unassembled WGS sequence"/>
</dbReference>
<dbReference type="PANTHER" id="PTHR33103">
    <property type="entry name" value="OS01G0153900 PROTEIN"/>
    <property type="match status" value="1"/>
</dbReference>
<dbReference type="PANTHER" id="PTHR33103:SF74">
    <property type="entry name" value="DUF674 FAMILY PROTEIN"/>
    <property type="match status" value="1"/>
</dbReference>
<name>A0ABC8IVR0_ERUVS</name>
<gene>
    <name evidence="1" type="ORF">ERUC_LOCUS2764</name>
</gene>
<sequence length="248" mass="27381">MGDTDATKFFICSNYFSEDDSCTCLDEYSNFSTSRCRCGSTMSTMVSVSEEDQVGEEIGNSADGVFVKCRSSFIVTDDLKVSVNSIGVIMNVLNDLGYLGFSDLQESLLDVGLEEVLTLLGCFFTSETPLTCAFLKKHCMTRNLKMLSAHVQNTVEPCSVFSVKVFVRKFDKEILYAECNADFIDYLLGFLISPLELKMQTNISDLEEHQISISGAELISILRASLVSSSALTNGLSNLLMKKPKEET</sequence>
<organism evidence="1 2">
    <name type="scientific">Eruca vesicaria subsp. sativa</name>
    <name type="common">Garden rocket</name>
    <name type="synonym">Eruca sativa</name>
    <dbReference type="NCBI Taxonomy" id="29727"/>
    <lineage>
        <taxon>Eukaryota</taxon>
        <taxon>Viridiplantae</taxon>
        <taxon>Streptophyta</taxon>
        <taxon>Embryophyta</taxon>
        <taxon>Tracheophyta</taxon>
        <taxon>Spermatophyta</taxon>
        <taxon>Magnoliopsida</taxon>
        <taxon>eudicotyledons</taxon>
        <taxon>Gunneridae</taxon>
        <taxon>Pentapetalae</taxon>
        <taxon>rosids</taxon>
        <taxon>malvids</taxon>
        <taxon>Brassicales</taxon>
        <taxon>Brassicaceae</taxon>
        <taxon>Brassiceae</taxon>
        <taxon>Eruca</taxon>
    </lineage>
</organism>
<accession>A0ABC8IVR0</accession>